<reference evidence="3 4" key="1">
    <citation type="submission" date="2024-05" db="EMBL/GenBank/DDBJ databases">
        <title>Genome sequencing and assembly of Indian major carp, Cirrhinus mrigala (Hamilton, 1822).</title>
        <authorList>
            <person name="Mohindra V."/>
            <person name="Chowdhury L.M."/>
            <person name="Lal K."/>
            <person name="Jena J.K."/>
        </authorList>
    </citation>
    <scope>NUCLEOTIDE SEQUENCE [LARGE SCALE GENOMIC DNA]</scope>
    <source>
        <strain evidence="3">CM1030</strain>
        <tissue evidence="3">Blood</tissue>
    </source>
</reference>
<feature type="non-terminal residue" evidence="3">
    <location>
        <position position="1"/>
    </location>
</feature>
<accession>A0ABD0RMJ1</accession>
<dbReference type="Pfam" id="PF10608">
    <property type="entry name" value="MAGUK_N_PEST"/>
    <property type="match status" value="1"/>
</dbReference>
<gene>
    <name evidence="3" type="ORF">M9458_002929</name>
</gene>
<organism evidence="3 4">
    <name type="scientific">Cirrhinus mrigala</name>
    <name type="common">Mrigala</name>
    <dbReference type="NCBI Taxonomy" id="683832"/>
    <lineage>
        <taxon>Eukaryota</taxon>
        <taxon>Metazoa</taxon>
        <taxon>Chordata</taxon>
        <taxon>Craniata</taxon>
        <taxon>Vertebrata</taxon>
        <taxon>Euteleostomi</taxon>
        <taxon>Actinopterygii</taxon>
        <taxon>Neopterygii</taxon>
        <taxon>Teleostei</taxon>
        <taxon>Ostariophysi</taxon>
        <taxon>Cypriniformes</taxon>
        <taxon>Cyprinidae</taxon>
        <taxon>Labeoninae</taxon>
        <taxon>Labeonini</taxon>
        <taxon>Cirrhinus</taxon>
    </lineage>
</organism>
<keyword evidence="4" id="KW-1185">Reference proteome</keyword>
<evidence type="ECO:0000259" key="2">
    <source>
        <dbReference type="SMART" id="SM01277"/>
    </source>
</evidence>
<feature type="non-terminal residue" evidence="3">
    <location>
        <position position="56"/>
    </location>
</feature>
<protein>
    <recommendedName>
        <fullName evidence="2">Disks large homologue 1 N-terminal PEST domain-containing protein</fullName>
    </recommendedName>
</protein>
<proteinExistence type="predicted"/>
<feature type="region of interest" description="Disordered" evidence="1">
    <location>
        <begin position="1"/>
        <end position="27"/>
    </location>
</feature>
<evidence type="ECO:0000256" key="1">
    <source>
        <dbReference type="SAM" id="MobiDB-lite"/>
    </source>
</evidence>
<evidence type="ECO:0000313" key="3">
    <source>
        <dbReference type="EMBL" id="KAL0199742.1"/>
    </source>
</evidence>
<dbReference type="InterPro" id="IPR019590">
    <property type="entry name" value="DLG1_PEST_dom"/>
</dbReference>
<dbReference type="Proteomes" id="UP001529510">
    <property type="component" value="Unassembled WGS sequence"/>
</dbReference>
<evidence type="ECO:0000313" key="4">
    <source>
        <dbReference type="Proteomes" id="UP001529510"/>
    </source>
</evidence>
<dbReference type="AlphaFoldDB" id="A0ABD0RMJ1"/>
<feature type="domain" description="Disks large homologue 1 N-terminal PEST" evidence="2">
    <location>
        <begin position="1"/>
        <end position="56"/>
    </location>
</feature>
<name>A0ABD0RMJ1_CIRMR</name>
<feature type="compositionally biased region" description="Polar residues" evidence="1">
    <location>
        <begin position="10"/>
        <end position="20"/>
    </location>
</feature>
<dbReference type="EMBL" id="JAMKFB020000002">
    <property type="protein sequence ID" value="KAL0199742.1"/>
    <property type="molecule type" value="Genomic_DNA"/>
</dbReference>
<comment type="caution">
    <text evidence="3">The sequence shown here is derived from an EMBL/GenBank/DDBJ whole genome shotgun (WGS) entry which is preliminary data.</text>
</comment>
<sequence>KYRHHDEDTGSPQEQSSPQFTDEAPGPELVQVAEKNLSQIENVHGYVAHAHISPMK</sequence>
<dbReference type="SMART" id="SM01277">
    <property type="entry name" value="MAGUK_N_PEST"/>
    <property type="match status" value="1"/>
</dbReference>